<feature type="binding site" description="covalent" evidence="7">
    <location>
        <position position="144"/>
    </location>
    <ligand>
        <name>heme c</name>
        <dbReference type="ChEBI" id="CHEBI:61717"/>
    </ligand>
</feature>
<evidence type="ECO:0000256" key="7">
    <source>
        <dbReference type="PIRSR" id="PIRSR000027-2"/>
    </source>
</evidence>
<keyword evidence="1" id="KW-0813">Transport</keyword>
<keyword evidence="3 6" id="KW-0479">Metal-binding</keyword>
<evidence type="ECO:0000256" key="8">
    <source>
        <dbReference type="SAM" id="SignalP"/>
    </source>
</evidence>
<dbReference type="PRINTS" id="PR00608">
    <property type="entry name" value="CYTCHROMECII"/>
</dbReference>
<dbReference type="GO" id="GO:0009055">
    <property type="term" value="F:electron transfer activity"/>
    <property type="evidence" value="ECO:0007669"/>
    <property type="project" value="InterPro"/>
</dbReference>
<dbReference type="InterPro" id="IPR015984">
    <property type="entry name" value="Cyt_c_prime_subgr"/>
</dbReference>
<keyword evidence="5 6" id="KW-0408">Iron</keyword>
<keyword evidence="4" id="KW-0249">Electron transport</keyword>
<dbReference type="GeneID" id="69602814"/>
<feature type="chain" id="PRO_5002189782" evidence="8">
    <location>
        <begin position="26"/>
        <end position="152"/>
    </location>
</feature>
<dbReference type="AlphaFoldDB" id="A0A0C6P202"/>
<dbReference type="GO" id="GO:0020037">
    <property type="term" value="F:heme binding"/>
    <property type="evidence" value="ECO:0007669"/>
    <property type="project" value="InterPro"/>
</dbReference>
<dbReference type="RefSeq" id="WP_003813017.1">
    <property type="nucleotide sequence ID" value="NC_019382.1"/>
</dbReference>
<dbReference type="Pfam" id="PF01322">
    <property type="entry name" value="Cytochrom_C_2"/>
    <property type="match status" value="1"/>
</dbReference>
<dbReference type="GO" id="GO:0042597">
    <property type="term" value="C:periplasmic space"/>
    <property type="evidence" value="ECO:0007669"/>
    <property type="project" value="InterPro"/>
</dbReference>
<dbReference type="OrthoDB" id="5520910at2"/>
<organism evidence="9 10">
    <name type="scientific">Bordetella bronchiseptica 253</name>
    <dbReference type="NCBI Taxonomy" id="568707"/>
    <lineage>
        <taxon>Bacteria</taxon>
        <taxon>Pseudomonadati</taxon>
        <taxon>Pseudomonadota</taxon>
        <taxon>Betaproteobacteria</taxon>
        <taxon>Burkholderiales</taxon>
        <taxon>Alcaligenaceae</taxon>
        <taxon>Bordetella</taxon>
    </lineage>
</organism>
<dbReference type="SMR" id="A0A0C6P202"/>
<feature type="signal peptide" evidence="8">
    <location>
        <begin position="1"/>
        <end position="25"/>
    </location>
</feature>
<reference evidence="9 10" key="1">
    <citation type="journal article" date="2012" name="BMC Genomics">
        <title>Comparative genomics of the classical Bordetella subspecies: the evolution and exchange of virulence-associated diversity amongst closely related pathogens.</title>
        <authorList>
            <person name="Park J."/>
            <person name="Zhang Y."/>
            <person name="Buboltz A.M."/>
            <person name="Zhang X."/>
            <person name="Schuster S.C."/>
            <person name="Ahuja U."/>
            <person name="Liu M."/>
            <person name="Miller J.F."/>
            <person name="Sebaihia M."/>
            <person name="Bentley S.D."/>
            <person name="Parkhill J."/>
            <person name="Harvill E.T."/>
        </authorList>
    </citation>
    <scope>NUCLEOTIDE SEQUENCE [LARGE SCALE GENOMIC DNA]</scope>
    <source>
        <strain evidence="9 10">253</strain>
    </source>
</reference>
<dbReference type="InterPro" id="IPR010980">
    <property type="entry name" value="Cyt_c/b562"/>
</dbReference>
<dbReference type="SUPFAM" id="SSF47175">
    <property type="entry name" value="Cytochromes"/>
    <property type="match status" value="1"/>
</dbReference>
<accession>A0A0C6P202</accession>
<dbReference type="Proteomes" id="UP000007564">
    <property type="component" value="Chromosome"/>
</dbReference>
<evidence type="ECO:0000313" key="9">
    <source>
        <dbReference type="EMBL" id="CCJ53478.1"/>
    </source>
</evidence>
<evidence type="ECO:0000256" key="3">
    <source>
        <dbReference type="ARBA" id="ARBA00022723"/>
    </source>
</evidence>
<dbReference type="InterPro" id="IPR002321">
    <property type="entry name" value="Cyt_c_II"/>
</dbReference>
<feature type="binding site" description="axial binding residue" evidence="6">
    <location>
        <position position="145"/>
    </location>
    <ligand>
        <name>heme c</name>
        <dbReference type="ChEBI" id="CHEBI:61717"/>
    </ligand>
    <ligandPart>
        <name>Fe</name>
        <dbReference type="ChEBI" id="CHEBI:18248"/>
    </ligandPart>
</feature>
<evidence type="ECO:0000256" key="4">
    <source>
        <dbReference type="ARBA" id="ARBA00022982"/>
    </source>
</evidence>
<dbReference type="GO" id="GO:0005506">
    <property type="term" value="F:iron ion binding"/>
    <property type="evidence" value="ECO:0007669"/>
    <property type="project" value="InterPro"/>
</dbReference>
<dbReference type="HOGENOM" id="CLU_106713_4_0_4"/>
<gene>
    <name evidence="9" type="ORF">BN112_1561</name>
</gene>
<dbReference type="GO" id="GO:0022900">
    <property type="term" value="P:electron transport chain"/>
    <property type="evidence" value="ECO:0007669"/>
    <property type="project" value="InterPro"/>
</dbReference>
<dbReference type="KEGG" id="bbh:BN112_1561"/>
<dbReference type="InterPro" id="IPR012127">
    <property type="entry name" value="Cyt_c_prime"/>
</dbReference>
<feature type="binding site" description="covalent" evidence="7">
    <location>
        <position position="141"/>
    </location>
    <ligand>
        <name>heme c</name>
        <dbReference type="ChEBI" id="CHEBI:61717"/>
    </ligand>
</feature>
<dbReference type="Gene3D" id="1.20.120.10">
    <property type="entry name" value="Cytochrome c/b562"/>
    <property type="match status" value="1"/>
</dbReference>
<proteinExistence type="predicted"/>
<dbReference type="EMBL" id="HE965806">
    <property type="protein sequence ID" value="CCJ53478.1"/>
    <property type="molecule type" value="Genomic_DNA"/>
</dbReference>
<name>A0A0C6P202_BORBO</name>
<keyword evidence="2 7" id="KW-0349">Heme</keyword>
<evidence type="ECO:0000256" key="6">
    <source>
        <dbReference type="PIRSR" id="PIRSR000027-1"/>
    </source>
</evidence>
<dbReference type="PIRSF" id="PIRSF000027">
    <property type="entry name" value="Cytc_c_prime"/>
    <property type="match status" value="1"/>
</dbReference>
<dbReference type="PROSITE" id="PS51009">
    <property type="entry name" value="CYTCII"/>
    <property type="match status" value="1"/>
</dbReference>
<protein>
    <submittedName>
        <fullName evidence="9">Putative c'cytochrome</fullName>
    </submittedName>
</protein>
<evidence type="ECO:0000256" key="5">
    <source>
        <dbReference type="ARBA" id="ARBA00023004"/>
    </source>
</evidence>
<keyword evidence="8" id="KW-0732">Signal</keyword>
<evidence type="ECO:0000256" key="1">
    <source>
        <dbReference type="ARBA" id="ARBA00022448"/>
    </source>
</evidence>
<evidence type="ECO:0000256" key="2">
    <source>
        <dbReference type="ARBA" id="ARBA00022617"/>
    </source>
</evidence>
<evidence type="ECO:0000313" key="10">
    <source>
        <dbReference type="Proteomes" id="UP000007564"/>
    </source>
</evidence>
<sequence length="152" mass="16293">MKKLSIVAAVVCTMLAPLWSSPAAAQFAKPQDAIKYRQSALTLMASHFGRMQPVMRGQAPYDAAQIKANVDIFKTLSTLPWAAFGPGTEGGDALPAVWSDAEDFKQKQQRLADNVAKLSAAADAGDYDKVRAAFGDVGASCKACHDSFRKKK</sequence>
<comment type="PTM">
    <text evidence="7">Binds 1 heme group per subunit.</text>
</comment>